<sequence>MNGLHHNLLDHQYQNTHLRDRIQDIDVDHRIVFSFESNAQLCDMTIDSVESRLTATYMFLMLKTQVFLVLTQLNTLRLHLFVTEVKVQDFCQKDPHSFVYNGIQLTVVLSLRRQLIKCLGYGTPTALNASRQ</sequence>
<evidence type="ECO:0000313" key="1">
    <source>
        <dbReference type="EMBL" id="KGB39797.1"/>
    </source>
</evidence>
<dbReference type="AlphaFoldDB" id="A0A094ZZC3"/>
<gene>
    <name evidence="1" type="ORF">MS3_08250</name>
</gene>
<proteinExistence type="predicted"/>
<reference evidence="1" key="1">
    <citation type="journal article" date="2012" name="Nat. Genet.">
        <title>Whole-genome sequence of Schistosoma haematobium.</title>
        <authorList>
            <person name="Young N.D."/>
            <person name="Jex A.R."/>
            <person name="Li B."/>
            <person name="Liu S."/>
            <person name="Yang L."/>
            <person name="Xiong Z."/>
            <person name="Li Y."/>
            <person name="Cantacessi C."/>
            <person name="Hall R.S."/>
            <person name="Xu X."/>
            <person name="Chen F."/>
            <person name="Wu X."/>
            <person name="Zerlotini A."/>
            <person name="Oliveira G."/>
            <person name="Hofmann A."/>
            <person name="Zhang G."/>
            <person name="Fang X."/>
            <person name="Kang Y."/>
            <person name="Campbell B.E."/>
            <person name="Loukas A."/>
            <person name="Ranganathan S."/>
            <person name="Rollinson D."/>
            <person name="Rinaldi G."/>
            <person name="Brindley P.J."/>
            <person name="Yang H."/>
            <person name="Wang J."/>
            <person name="Wang J."/>
            <person name="Gasser R.B."/>
        </authorList>
    </citation>
    <scope>NUCLEOTIDE SEQUENCE [LARGE SCALE GENOMIC DNA]</scope>
</reference>
<accession>A0A094ZZC3</accession>
<name>A0A094ZZC3_SCHHA</name>
<dbReference type="EMBL" id="KL251289">
    <property type="protein sequence ID" value="KGB39797.1"/>
    <property type="molecule type" value="Genomic_DNA"/>
</dbReference>
<protein>
    <submittedName>
        <fullName evidence="1">Uncharacterized protein</fullName>
    </submittedName>
</protein>
<organism evidence="1">
    <name type="scientific">Schistosoma haematobium</name>
    <name type="common">Blood fluke</name>
    <dbReference type="NCBI Taxonomy" id="6185"/>
    <lineage>
        <taxon>Eukaryota</taxon>
        <taxon>Metazoa</taxon>
        <taxon>Spiralia</taxon>
        <taxon>Lophotrochozoa</taxon>
        <taxon>Platyhelminthes</taxon>
        <taxon>Trematoda</taxon>
        <taxon>Digenea</taxon>
        <taxon>Strigeidida</taxon>
        <taxon>Schistosomatoidea</taxon>
        <taxon>Schistosomatidae</taxon>
        <taxon>Schistosoma</taxon>
    </lineage>
</organism>